<dbReference type="InterPro" id="IPR031825">
    <property type="entry name" value="RXLR"/>
</dbReference>
<proteinExistence type="inferred from homology"/>
<comment type="similarity">
    <text evidence="2 5">Belongs to the RxLR effector family.</text>
</comment>
<gene>
    <name evidence="6" type="ORF">PHPALM_12798</name>
</gene>
<evidence type="ECO:0000313" key="7">
    <source>
        <dbReference type="Proteomes" id="UP000237271"/>
    </source>
</evidence>
<name>A0A2P4XYT5_9STRA</name>
<evidence type="ECO:0000313" key="6">
    <source>
        <dbReference type="EMBL" id="POM70723.1"/>
    </source>
</evidence>
<evidence type="ECO:0000256" key="2">
    <source>
        <dbReference type="ARBA" id="ARBA00010400"/>
    </source>
</evidence>
<evidence type="ECO:0000256" key="3">
    <source>
        <dbReference type="ARBA" id="ARBA00022525"/>
    </source>
</evidence>
<comment type="domain">
    <text evidence="5">The RxLR-dEER motif acts to carry the protein into the host cell cytoplasm through binding to cell surface phosphatidylinositol-3-phosphate.</text>
</comment>
<dbReference type="AlphaFoldDB" id="A0A2P4XYT5"/>
<feature type="chain" id="PRO_5028512987" description="RxLR effector protein" evidence="5">
    <location>
        <begin position="19"/>
        <end position="100"/>
    </location>
</feature>
<keyword evidence="3 5" id="KW-0964">Secreted</keyword>
<dbReference type="GO" id="GO:0005576">
    <property type="term" value="C:extracellular region"/>
    <property type="evidence" value="ECO:0007669"/>
    <property type="project" value="UniProtKB-SubCell"/>
</dbReference>
<comment type="caution">
    <text evidence="6">The sequence shown here is derived from an EMBL/GenBank/DDBJ whole genome shotgun (WGS) entry which is preliminary data.</text>
</comment>
<dbReference type="EMBL" id="NCKW01006824">
    <property type="protein sequence ID" value="POM70723.1"/>
    <property type="molecule type" value="Genomic_DNA"/>
</dbReference>
<evidence type="ECO:0000256" key="1">
    <source>
        <dbReference type="ARBA" id="ARBA00004613"/>
    </source>
</evidence>
<accession>A0A2P4XYT5</accession>
<organism evidence="6 7">
    <name type="scientific">Phytophthora palmivora</name>
    <dbReference type="NCBI Taxonomy" id="4796"/>
    <lineage>
        <taxon>Eukaryota</taxon>
        <taxon>Sar</taxon>
        <taxon>Stramenopiles</taxon>
        <taxon>Oomycota</taxon>
        <taxon>Peronosporomycetes</taxon>
        <taxon>Peronosporales</taxon>
        <taxon>Peronosporaceae</taxon>
        <taxon>Phytophthora</taxon>
    </lineage>
</organism>
<sequence>MRVLLVVMISMFATCTVASVPIRTKLSIVGGIQSNGVANNQHQRFLRSQAGNENNKDEERRLKSNIPLTFVKDLLAKDSLRGSTFQSWNSANIGVEGLAK</sequence>
<keyword evidence="4 5" id="KW-0732">Signal</keyword>
<evidence type="ECO:0000256" key="4">
    <source>
        <dbReference type="ARBA" id="ARBA00022729"/>
    </source>
</evidence>
<dbReference type="Proteomes" id="UP000237271">
    <property type="component" value="Unassembled WGS sequence"/>
</dbReference>
<reference evidence="6 7" key="1">
    <citation type="journal article" date="2017" name="Genome Biol. Evol.">
        <title>Phytophthora megakarya and P. palmivora, closely related causal agents of cacao black pod rot, underwent increases in genome sizes and gene numbers by different mechanisms.</title>
        <authorList>
            <person name="Ali S.S."/>
            <person name="Shao J."/>
            <person name="Lary D.J."/>
            <person name="Kronmiller B."/>
            <person name="Shen D."/>
            <person name="Strem M.D."/>
            <person name="Amoako-Attah I."/>
            <person name="Akrofi A.Y."/>
            <person name="Begoude B.A."/>
            <person name="Ten Hoopen G.M."/>
            <person name="Coulibaly K."/>
            <person name="Kebe B.I."/>
            <person name="Melnick R.L."/>
            <person name="Guiltinan M.J."/>
            <person name="Tyler B.M."/>
            <person name="Meinhardt L.W."/>
            <person name="Bailey B.A."/>
        </authorList>
    </citation>
    <scope>NUCLEOTIDE SEQUENCE [LARGE SCALE GENOMIC DNA]</scope>
    <source>
        <strain evidence="7">sbr112.9</strain>
    </source>
</reference>
<keyword evidence="7" id="KW-1185">Reference proteome</keyword>
<protein>
    <recommendedName>
        <fullName evidence="5">RxLR effector protein</fullName>
    </recommendedName>
</protein>
<comment type="function">
    <text evidence="5">Effector that suppresses plant defense responses during pathogen infection.</text>
</comment>
<evidence type="ECO:0000256" key="5">
    <source>
        <dbReference type="RuleBase" id="RU367124"/>
    </source>
</evidence>
<feature type="signal peptide" evidence="5">
    <location>
        <begin position="1"/>
        <end position="18"/>
    </location>
</feature>
<dbReference type="Pfam" id="PF16810">
    <property type="entry name" value="RXLR"/>
    <property type="match status" value="1"/>
</dbReference>
<comment type="subcellular location">
    <subcellularLocation>
        <location evidence="1 5">Secreted</location>
    </subcellularLocation>
</comment>